<feature type="chain" id="PRO_5047451854" evidence="1">
    <location>
        <begin position="20"/>
        <end position="378"/>
    </location>
</feature>
<sequence>MKKLFIFSALILSVSLSFAQTWQATIKKGTQTNSVKLFLKASEAITNQYLNSLEFAILIPATVNPQPEVKLLSNSISHLTWEGFPAAKQVSDETFLGKAFKSYYFRADGSNVANNNFPATEFEAVEIILTGAGLTDVYLAQLPDGGSTGFVNFYLATNIKADANDVNPFYGSGSFNDGKGYSGESYVKLTDVDLPVNFMSFYALKASGASKLVWDVENDINNQYFEIERSEDGRNYSKIGSVNAKANGKSSNSYEFLDNGFQNANAASVYYRIKQVDKDGAVTYSVIRTLKIDKNALLNLFPNPVKSVTKLSFDSKTEYKASILVRDISGKIVLNKAVLVNKGVNNFDINLQNVAAGEYNVTLLSPAGSENIKLTKIQ</sequence>
<dbReference type="RefSeq" id="WP_407032059.1">
    <property type="nucleotide sequence ID" value="NZ_JAQGEF010000016.1"/>
</dbReference>
<comment type="caution">
    <text evidence="3">The sequence shown here is derived from an EMBL/GenBank/DDBJ whole genome shotgun (WGS) entry which is preliminary data.</text>
</comment>
<evidence type="ECO:0000259" key="2">
    <source>
        <dbReference type="Pfam" id="PF18962"/>
    </source>
</evidence>
<keyword evidence="4" id="KW-1185">Reference proteome</keyword>
<dbReference type="Gene3D" id="2.60.40.10">
    <property type="entry name" value="Immunoglobulins"/>
    <property type="match status" value="1"/>
</dbReference>
<dbReference type="InterPro" id="IPR013783">
    <property type="entry name" value="Ig-like_fold"/>
</dbReference>
<accession>A0ABT4UNI2</accession>
<keyword evidence="1" id="KW-0732">Signal</keyword>
<gene>
    <name evidence="3" type="ORF">O3P16_13010</name>
</gene>
<protein>
    <submittedName>
        <fullName evidence="3">T9SS type A sorting domain-containing protein</fullName>
    </submittedName>
</protein>
<proteinExistence type="predicted"/>
<evidence type="ECO:0000313" key="3">
    <source>
        <dbReference type="EMBL" id="MDA3615733.1"/>
    </source>
</evidence>
<reference evidence="3 4" key="1">
    <citation type="submission" date="2022-12" db="EMBL/GenBank/DDBJ databases">
        <title>Chitinophagaceae gen. sp. nov., a new member of the family Chitinophagaceae, isolated from soil in a chemical factory.</title>
        <authorList>
            <person name="Ke Z."/>
        </authorList>
    </citation>
    <scope>NUCLEOTIDE SEQUENCE [LARGE SCALE GENOMIC DNA]</scope>
    <source>
        <strain evidence="3 4">LY-5</strain>
    </source>
</reference>
<evidence type="ECO:0000256" key="1">
    <source>
        <dbReference type="SAM" id="SignalP"/>
    </source>
</evidence>
<feature type="signal peptide" evidence="1">
    <location>
        <begin position="1"/>
        <end position="19"/>
    </location>
</feature>
<dbReference type="Proteomes" id="UP001210231">
    <property type="component" value="Unassembled WGS sequence"/>
</dbReference>
<name>A0ABT4UNI2_9BACT</name>
<organism evidence="3 4">
    <name type="scientific">Polluticaenibacter yanchengensis</name>
    <dbReference type="NCBI Taxonomy" id="3014562"/>
    <lineage>
        <taxon>Bacteria</taxon>
        <taxon>Pseudomonadati</taxon>
        <taxon>Bacteroidota</taxon>
        <taxon>Chitinophagia</taxon>
        <taxon>Chitinophagales</taxon>
        <taxon>Chitinophagaceae</taxon>
        <taxon>Polluticaenibacter</taxon>
    </lineage>
</organism>
<dbReference type="InterPro" id="IPR026444">
    <property type="entry name" value="Secre_tail"/>
</dbReference>
<dbReference type="NCBIfam" id="TIGR04183">
    <property type="entry name" value="Por_Secre_tail"/>
    <property type="match status" value="1"/>
</dbReference>
<evidence type="ECO:0000313" key="4">
    <source>
        <dbReference type="Proteomes" id="UP001210231"/>
    </source>
</evidence>
<dbReference type="Pfam" id="PF18962">
    <property type="entry name" value="Por_Secre_tail"/>
    <property type="match status" value="1"/>
</dbReference>
<feature type="domain" description="Secretion system C-terminal sorting" evidence="2">
    <location>
        <begin position="300"/>
        <end position="365"/>
    </location>
</feature>
<dbReference type="EMBL" id="JAQGEF010000016">
    <property type="protein sequence ID" value="MDA3615733.1"/>
    <property type="molecule type" value="Genomic_DNA"/>
</dbReference>